<evidence type="ECO:0000256" key="5">
    <source>
        <dbReference type="SAM" id="Phobius"/>
    </source>
</evidence>
<dbReference type="EMBL" id="QHBU01000049">
    <property type="protein sequence ID" value="PZR82998.1"/>
    <property type="molecule type" value="Genomic_DNA"/>
</dbReference>
<feature type="transmembrane region" description="Helical" evidence="5">
    <location>
        <begin position="70"/>
        <end position="93"/>
    </location>
</feature>
<keyword evidence="2 5" id="KW-0812">Transmembrane</keyword>
<evidence type="ECO:0000313" key="8">
    <source>
        <dbReference type="Proteomes" id="UP000248724"/>
    </source>
</evidence>
<sequence length="247" mass="27130">EFAAVLGLALPLALHQARFAKPGTRFRRWLQVGLIATALPLTVSRSVVLGLVIIACVLMPTWPARQLRVAYPALAGALITLWVAEPALINLIYQLFSKTGSESSSVSRLDAYSASAAFIAQHPWLGQGFGTFLPQTYFFVDDQYLTTLIETGVLGLLAVFMLFFLGWCLARSTRRICADKQTRDLLQCLAVSVLCTGLSFSTFDALGYSTISGLTFLLIGCTAAAWRLARTGALIEPCWWTTDDWRR</sequence>
<dbReference type="PANTHER" id="PTHR37422:SF13">
    <property type="entry name" value="LIPOPOLYSACCHARIDE BIOSYNTHESIS PROTEIN PA4999-RELATED"/>
    <property type="match status" value="1"/>
</dbReference>
<keyword evidence="3 5" id="KW-1133">Transmembrane helix</keyword>
<feature type="non-terminal residue" evidence="7">
    <location>
        <position position="1"/>
    </location>
</feature>
<evidence type="ECO:0000256" key="1">
    <source>
        <dbReference type="ARBA" id="ARBA00004141"/>
    </source>
</evidence>
<protein>
    <recommendedName>
        <fullName evidence="6">O-antigen ligase-related domain-containing protein</fullName>
    </recommendedName>
</protein>
<dbReference type="Pfam" id="PF04932">
    <property type="entry name" value="Wzy_C"/>
    <property type="match status" value="1"/>
</dbReference>
<evidence type="ECO:0000256" key="4">
    <source>
        <dbReference type="ARBA" id="ARBA00023136"/>
    </source>
</evidence>
<evidence type="ECO:0000313" key="7">
    <source>
        <dbReference type="EMBL" id="PZR82998.1"/>
    </source>
</evidence>
<dbReference type="InterPro" id="IPR051533">
    <property type="entry name" value="WaaL-like"/>
</dbReference>
<name>A0A2W6ACH3_9BACT</name>
<reference evidence="7 8" key="1">
    <citation type="journal article" date="2017" name="Nature">
        <title>Atmospheric trace gases support primary production in Antarctic desert surface soil.</title>
        <authorList>
            <person name="Ji M."/>
            <person name="Greening C."/>
            <person name="Vanwonterghem I."/>
            <person name="Carere C.R."/>
            <person name="Bay S.K."/>
            <person name="Steen J.A."/>
            <person name="Montgomery K."/>
            <person name="Lines T."/>
            <person name="Beardall J."/>
            <person name="van Dorst J."/>
            <person name="Snape I."/>
            <person name="Stott M.B."/>
            <person name="Hugenholtz P."/>
            <person name="Ferrari B.C."/>
        </authorList>
    </citation>
    <scope>NUCLEOTIDE SEQUENCE [LARGE SCALE GENOMIC DNA]</scope>
    <source>
        <strain evidence="7">RRmetagenome_bin12</strain>
    </source>
</reference>
<evidence type="ECO:0000259" key="6">
    <source>
        <dbReference type="Pfam" id="PF04932"/>
    </source>
</evidence>
<proteinExistence type="predicted"/>
<comment type="subcellular location">
    <subcellularLocation>
        <location evidence="1">Membrane</location>
        <topology evidence="1">Multi-pass membrane protein</topology>
    </subcellularLocation>
</comment>
<dbReference type="InterPro" id="IPR007016">
    <property type="entry name" value="O-antigen_ligase-rel_domated"/>
</dbReference>
<evidence type="ECO:0000256" key="2">
    <source>
        <dbReference type="ARBA" id="ARBA00022692"/>
    </source>
</evidence>
<keyword evidence="4 5" id="KW-0472">Membrane</keyword>
<feature type="transmembrane region" description="Helical" evidence="5">
    <location>
        <begin position="182"/>
        <end position="200"/>
    </location>
</feature>
<evidence type="ECO:0000256" key="3">
    <source>
        <dbReference type="ARBA" id="ARBA00022989"/>
    </source>
</evidence>
<organism evidence="7 8">
    <name type="scientific">Candidatus Aeolococcus gillhamiae</name>
    <dbReference type="NCBI Taxonomy" id="3127015"/>
    <lineage>
        <taxon>Bacteria</taxon>
        <taxon>Bacillati</taxon>
        <taxon>Candidatus Dormiibacterota</taxon>
        <taxon>Candidatus Dormibacteria</taxon>
        <taxon>Candidatus Aeolococcales</taxon>
        <taxon>Candidatus Aeolococcaceae</taxon>
        <taxon>Candidatus Aeolococcus</taxon>
    </lineage>
</organism>
<feature type="transmembrane region" description="Helical" evidence="5">
    <location>
        <begin position="29"/>
        <end position="58"/>
    </location>
</feature>
<accession>A0A2W6ACH3</accession>
<dbReference type="GO" id="GO:0016020">
    <property type="term" value="C:membrane"/>
    <property type="evidence" value="ECO:0007669"/>
    <property type="project" value="UniProtKB-SubCell"/>
</dbReference>
<dbReference type="AlphaFoldDB" id="A0A2W6ACH3"/>
<gene>
    <name evidence="7" type="ORF">DLM65_02855</name>
</gene>
<feature type="transmembrane region" description="Helical" evidence="5">
    <location>
        <begin position="144"/>
        <end position="170"/>
    </location>
</feature>
<comment type="caution">
    <text evidence="7">The sequence shown here is derived from an EMBL/GenBank/DDBJ whole genome shotgun (WGS) entry which is preliminary data.</text>
</comment>
<dbReference type="PANTHER" id="PTHR37422">
    <property type="entry name" value="TEICHURONIC ACID BIOSYNTHESIS PROTEIN TUAE"/>
    <property type="match status" value="1"/>
</dbReference>
<feature type="domain" description="O-antigen ligase-related" evidence="6">
    <location>
        <begin position="34"/>
        <end position="159"/>
    </location>
</feature>
<dbReference type="Proteomes" id="UP000248724">
    <property type="component" value="Unassembled WGS sequence"/>
</dbReference>